<gene>
    <name evidence="1" type="ORF">BDV28DRAFT_154897</name>
</gene>
<reference evidence="2" key="1">
    <citation type="submission" date="2019-04" db="EMBL/GenBank/DDBJ databases">
        <title>Friends and foes A comparative genomics studyof 23 Aspergillus species from section Flavi.</title>
        <authorList>
            <consortium name="DOE Joint Genome Institute"/>
            <person name="Kjaerbolling I."/>
            <person name="Vesth T."/>
            <person name="Frisvad J.C."/>
            <person name="Nybo J.L."/>
            <person name="Theobald S."/>
            <person name="Kildgaard S."/>
            <person name="Isbrandt T."/>
            <person name="Kuo A."/>
            <person name="Sato A."/>
            <person name="Lyhne E.K."/>
            <person name="Kogle M.E."/>
            <person name="Wiebenga A."/>
            <person name="Kun R.S."/>
            <person name="Lubbers R.J."/>
            <person name="Makela M.R."/>
            <person name="Barry K."/>
            <person name="Chovatia M."/>
            <person name="Clum A."/>
            <person name="Daum C."/>
            <person name="Haridas S."/>
            <person name="He G."/>
            <person name="LaButti K."/>
            <person name="Lipzen A."/>
            <person name="Mondo S."/>
            <person name="Riley R."/>
            <person name="Salamov A."/>
            <person name="Simmons B.A."/>
            <person name="Magnuson J.K."/>
            <person name="Henrissat B."/>
            <person name="Mortensen U.H."/>
            <person name="Larsen T.O."/>
            <person name="Devries R.P."/>
            <person name="Grigoriev I.V."/>
            <person name="Machida M."/>
            <person name="Baker S.E."/>
            <person name="Andersen M.R."/>
        </authorList>
    </citation>
    <scope>NUCLEOTIDE SEQUENCE [LARGE SCALE GENOMIC DNA]</scope>
    <source>
        <strain evidence="2">CBS 553.77</strain>
    </source>
</reference>
<dbReference type="Proteomes" id="UP000327118">
    <property type="component" value="Unassembled WGS sequence"/>
</dbReference>
<evidence type="ECO:0000313" key="1">
    <source>
        <dbReference type="EMBL" id="KAE8356171.1"/>
    </source>
</evidence>
<dbReference type="AlphaFoldDB" id="A0A5N6ZES5"/>
<evidence type="ECO:0000313" key="2">
    <source>
        <dbReference type="Proteomes" id="UP000327118"/>
    </source>
</evidence>
<keyword evidence="2" id="KW-1185">Reference proteome</keyword>
<protein>
    <submittedName>
        <fullName evidence="1">Uncharacterized protein</fullName>
    </submittedName>
</protein>
<name>A0A5N6ZES5_9EURO</name>
<proteinExistence type="predicted"/>
<dbReference type="InterPro" id="IPR021838">
    <property type="entry name" value="DUF3431"/>
</dbReference>
<dbReference type="OrthoDB" id="426718at2759"/>
<sequence length="319" mass="36477">MSRLRIAKPPLIPDKSAVPLQHSLAAIPSKTSYTRTLVIGKRQDDDTTWVDTLVEEDPDLDSAIYIVDNSSATLTIPKNKGREGMTYLTYIIDHYSTLSDITIFMQPHPVAWYNNIFLDFDSRKTVQRLKSEHVVRTGYMNLRCHHDPGCPDPVHPVVDGKPKKPVDAYTGVAWLQLFPGVSLPQTLSEPCCGQFAVSSEAIRTIPIHYYIRCRDWLLRTEIDDLFAGRVLEYLWHWLFTAKEEFCPDEIDCYCRGYGVCFTKEDYALYFTLRDQVGGLERQLEDLKRKKLTAPRTVSEVEQQISEIRQRMGAIVAAVS</sequence>
<dbReference type="PANTHER" id="PTHR37490:SF3">
    <property type="entry name" value="DUF3431 DOMAIN CONTAINING PROTEIN"/>
    <property type="match status" value="1"/>
</dbReference>
<accession>A0A5N6ZES5</accession>
<dbReference type="EMBL" id="ML739042">
    <property type="protein sequence ID" value="KAE8356171.1"/>
    <property type="molecule type" value="Genomic_DNA"/>
</dbReference>
<dbReference type="PANTHER" id="PTHR37490">
    <property type="entry name" value="EXPRESSED PROTEIN"/>
    <property type="match status" value="1"/>
</dbReference>
<dbReference type="Pfam" id="PF11913">
    <property type="entry name" value="DUF3431"/>
    <property type="match status" value="1"/>
</dbReference>
<organism evidence="1 2">
    <name type="scientific">Aspergillus coremiiformis</name>
    <dbReference type="NCBI Taxonomy" id="138285"/>
    <lineage>
        <taxon>Eukaryota</taxon>
        <taxon>Fungi</taxon>
        <taxon>Dikarya</taxon>
        <taxon>Ascomycota</taxon>
        <taxon>Pezizomycotina</taxon>
        <taxon>Eurotiomycetes</taxon>
        <taxon>Eurotiomycetidae</taxon>
        <taxon>Eurotiales</taxon>
        <taxon>Aspergillaceae</taxon>
        <taxon>Aspergillus</taxon>
        <taxon>Aspergillus subgen. Circumdati</taxon>
    </lineage>
</organism>